<feature type="region of interest" description="Disordered" evidence="1">
    <location>
        <begin position="190"/>
        <end position="210"/>
    </location>
</feature>
<keyword evidence="3" id="KW-1185">Reference proteome</keyword>
<dbReference type="AlphaFoldDB" id="A0A931AXW5"/>
<proteinExistence type="predicted"/>
<evidence type="ECO:0000256" key="1">
    <source>
        <dbReference type="SAM" id="MobiDB-lite"/>
    </source>
</evidence>
<reference evidence="2" key="1">
    <citation type="submission" date="2020-11" db="EMBL/GenBank/DDBJ databases">
        <title>Isolation and identification of active actinomycetes.</title>
        <authorList>
            <person name="Yu B."/>
        </authorList>
    </citation>
    <scope>NUCLEOTIDE SEQUENCE</scope>
    <source>
        <strain evidence="2">NEAU-YB345</strain>
    </source>
</reference>
<comment type="caution">
    <text evidence="2">The sequence shown here is derived from an EMBL/GenBank/DDBJ whole genome shotgun (WGS) entry which is preliminary data.</text>
</comment>
<dbReference type="Pfam" id="PF06013">
    <property type="entry name" value="WXG100"/>
    <property type="match status" value="1"/>
</dbReference>
<dbReference type="InterPro" id="IPR036689">
    <property type="entry name" value="ESAT-6-like_sf"/>
</dbReference>
<protein>
    <submittedName>
        <fullName evidence="2">WXG100 family type VII secretion target</fullName>
    </submittedName>
</protein>
<organism evidence="2 3">
    <name type="scientific">Streptacidiphilus fuscans</name>
    <dbReference type="NCBI Taxonomy" id="2789292"/>
    <lineage>
        <taxon>Bacteria</taxon>
        <taxon>Bacillati</taxon>
        <taxon>Actinomycetota</taxon>
        <taxon>Actinomycetes</taxon>
        <taxon>Kitasatosporales</taxon>
        <taxon>Streptomycetaceae</taxon>
        <taxon>Streptacidiphilus</taxon>
    </lineage>
</organism>
<dbReference type="SUPFAM" id="SSF140453">
    <property type="entry name" value="EsxAB dimer-like"/>
    <property type="match status" value="1"/>
</dbReference>
<dbReference type="EMBL" id="JADPRT010000002">
    <property type="protein sequence ID" value="MBF9067540.1"/>
    <property type="molecule type" value="Genomic_DNA"/>
</dbReference>
<accession>A0A931AXW5</accession>
<name>A0A931AXW5_9ACTN</name>
<gene>
    <name evidence="2" type="ORF">I2501_05735</name>
</gene>
<evidence type="ECO:0000313" key="2">
    <source>
        <dbReference type="EMBL" id="MBF9067540.1"/>
    </source>
</evidence>
<evidence type="ECO:0000313" key="3">
    <source>
        <dbReference type="Proteomes" id="UP000657385"/>
    </source>
</evidence>
<dbReference type="Proteomes" id="UP000657385">
    <property type="component" value="Unassembled WGS sequence"/>
</dbReference>
<dbReference type="InterPro" id="IPR010310">
    <property type="entry name" value="T7SS_ESAT-6-like"/>
</dbReference>
<sequence length="424" mass="43801">MSGGSNNWIGGDFAGLQHMGATLTGAVEPLQTVIASLDSGVDSLVSAAGWQGDAATQFRKAWTTDSITAGGYSDLVGSVGKTLSSLGDSLSSLNDALYNAAQTAKSKGLQVGPHGEPLTTVANASDGTALNEYTQVYEAITLQAENARVQAATALQGFYAGIDPDQPMQASDKMTVAAFLRDLYATSDDRKSAAADKANEELEEAERSRDAARAALKTEVASLGKKMEGVRTDLSSFKDYKSAVADFKASETELNAALDSRNAFSKLVNFKTGDLDGLSELLSKFKYAPDFLKDIPVLDVAAALTGSGFEAIKDHDEGWSWTHSILVDGGAAVGGVLAGVGLAAAAPEGLAGAAYVGATSLELAGAVAVGVGIDKAVHEHWSEDVHDHGVVGGLAYGSWNVVKGTGKSMWGDVTGAWHGITSLF</sequence>
<dbReference type="RefSeq" id="WP_196192711.1">
    <property type="nucleotide sequence ID" value="NZ_JADPRT010000002.1"/>
</dbReference>
<dbReference type="Gene3D" id="1.10.287.1060">
    <property type="entry name" value="ESAT-6-like"/>
    <property type="match status" value="1"/>
</dbReference>